<proteinExistence type="predicted"/>
<gene>
    <name evidence="1" type="ORF">IQ247_28455</name>
</gene>
<evidence type="ECO:0000313" key="1">
    <source>
        <dbReference type="EMBL" id="MBE9216545.1"/>
    </source>
</evidence>
<evidence type="ECO:0000313" key="2">
    <source>
        <dbReference type="Proteomes" id="UP000620559"/>
    </source>
</evidence>
<dbReference type="RefSeq" id="WP_193925170.1">
    <property type="nucleotide sequence ID" value="NZ_JADEWL010000177.1"/>
</dbReference>
<organism evidence="1 2">
    <name type="scientific">Plectonema cf. radiosum LEGE 06105</name>
    <dbReference type="NCBI Taxonomy" id="945769"/>
    <lineage>
        <taxon>Bacteria</taxon>
        <taxon>Bacillati</taxon>
        <taxon>Cyanobacteriota</taxon>
        <taxon>Cyanophyceae</taxon>
        <taxon>Oscillatoriophycideae</taxon>
        <taxon>Oscillatoriales</taxon>
        <taxon>Microcoleaceae</taxon>
        <taxon>Plectonema</taxon>
    </lineage>
</organism>
<name>A0A8J7F922_9CYAN</name>
<dbReference type="Proteomes" id="UP000620559">
    <property type="component" value="Unassembled WGS sequence"/>
</dbReference>
<sequence>MLKLEKIQQEIQDLPEEAQSLLIDFIEILKKRYPKPISDNQSQEKTLYEKFDDIGLIGCVSIEENLSTTYKQVLSEGLNDKYGHS</sequence>
<comment type="caution">
    <text evidence="1">The sequence shown here is derived from an EMBL/GenBank/DDBJ whole genome shotgun (WGS) entry which is preliminary data.</text>
</comment>
<reference evidence="1" key="1">
    <citation type="submission" date="2020-10" db="EMBL/GenBank/DDBJ databases">
        <authorList>
            <person name="Castelo-Branco R."/>
            <person name="Eusebio N."/>
            <person name="Adriana R."/>
            <person name="Vieira A."/>
            <person name="Brugerolle De Fraissinette N."/>
            <person name="Rezende De Castro R."/>
            <person name="Schneider M.P."/>
            <person name="Vasconcelos V."/>
            <person name="Leao P.N."/>
        </authorList>
    </citation>
    <scope>NUCLEOTIDE SEQUENCE</scope>
    <source>
        <strain evidence="1">LEGE 06105</strain>
    </source>
</reference>
<keyword evidence="2" id="KW-1185">Reference proteome</keyword>
<dbReference type="AlphaFoldDB" id="A0A8J7F922"/>
<dbReference type="EMBL" id="JADEWL010000177">
    <property type="protein sequence ID" value="MBE9216545.1"/>
    <property type="molecule type" value="Genomic_DNA"/>
</dbReference>
<protein>
    <submittedName>
        <fullName evidence="1">DUF2281 domain-containing protein</fullName>
    </submittedName>
</protein>
<accession>A0A8J7F922</accession>